<feature type="compositionally biased region" description="Polar residues" evidence="12">
    <location>
        <begin position="1"/>
        <end position="10"/>
    </location>
</feature>
<evidence type="ECO:0000256" key="12">
    <source>
        <dbReference type="SAM" id="MobiDB-lite"/>
    </source>
</evidence>
<comment type="caution">
    <text evidence="15">The sequence shown here is derived from an EMBL/GenBank/DDBJ whole genome shotgun (WGS) entry which is preliminary data.</text>
</comment>
<organism evidence="15 16">
    <name type="scientific">Cherax quadricarinatus</name>
    <name type="common">Australian red claw crayfish</name>
    <dbReference type="NCBI Taxonomy" id="27406"/>
    <lineage>
        <taxon>Eukaryota</taxon>
        <taxon>Metazoa</taxon>
        <taxon>Ecdysozoa</taxon>
        <taxon>Arthropoda</taxon>
        <taxon>Crustacea</taxon>
        <taxon>Multicrustacea</taxon>
        <taxon>Malacostraca</taxon>
        <taxon>Eumalacostraca</taxon>
        <taxon>Eucarida</taxon>
        <taxon>Decapoda</taxon>
        <taxon>Pleocyemata</taxon>
        <taxon>Astacidea</taxon>
        <taxon>Parastacoidea</taxon>
        <taxon>Parastacidae</taxon>
        <taxon>Cherax</taxon>
    </lineage>
</organism>
<dbReference type="PROSITE" id="PS50071">
    <property type="entry name" value="HOMEOBOX_2"/>
    <property type="match status" value="1"/>
</dbReference>
<evidence type="ECO:0000256" key="3">
    <source>
        <dbReference type="ARBA" id="ARBA00022737"/>
    </source>
</evidence>
<dbReference type="GO" id="GO:0000977">
    <property type="term" value="F:RNA polymerase II transcription regulatory region sequence-specific DNA binding"/>
    <property type="evidence" value="ECO:0007669"/>
    <property type="project" value="TreeGrafter"/>
</dbReference>
<keyword evidence="6 9" id="KW-0238">DNA-binding</keyword>
<evidence type="ECO:0000256" key="1">
    <source>
        <dbReference type="ARBA" id="ARBA00004123"/>
    </source>
</evidence>
<evidence type="ECO:0000256" key="9">
    <source>
        <dbReference type="PROSITE-ProRule" id="PRU00108"/>
    </source>
</evidence>
<evidence type="ECO:0000313" key="15">
    <source>
        <dbReference type="EMBL" id="KAK8754156.1"/>
    </source>
</evidence>
<feature type="region of interest" description="Disordered" evidence="12">
    <location>
        <begin position="305"/>
        <end position="328"/>
    </location>
</feature>
<dbReference type="PROSITE" id="PS00478">
    <property type="entry name" value="LIM_DOMAIN_1"/>
    <property type="match status" value="1"/>
</dbReference>
<proteinExistence type="predicted"/>
<keyword evidence="4 10" id="KW-0862">Zinc</keyword>
<evidence type="ECO:0000256" key="11">
    <source>
        <dbReference type="RuleBase" id="RU000682"/>
    </source>
</evidence>
<dbReference type="PROSITE" id="PS50023">
    <property type="entry name" value="LIM_DOMAIN_2"/>
    <property type="match status" value="2"/>
</dbReference>
<evidence type="ECO:0000256" key="7">
    <source>
        <dbReference type="ARBA" id="ARBA00023155"/>
    </source>
</evidence>
<feature type="compositionally biased region" description="Polar residues" evidence="12">
    <location>
        <begin position="457"/>
        <end position="469"/>
    </location>
</feature>
<keyword evidence="8 9" id="KW-0539">Nucleus</keyword>
<dbReference type="GO" id="GO:0046872">
    <property type="term" value="F:metal ion binding"/>
    <property type="evidence" value="ECO:0007669"/>
    <property type="project" value="UniProtKB-KW"/>
</dbReference>
<dbReference type="EMBL" id="JARKIK010000001">
    <property type="protein sequence ID" value="KAK8754156.1"/>
    <property type="molecule type" value="Genomic_DNA"/>
</dbReference>
<feature type="region of interest" description="Disordered" evidence="12">
    <location>
        <begin position="411"/>
        <end position="469"/>
    </location>
</feature>
<dbReference type="PROSITE" id="PS00027">
    <property type="entry name" value="HOMEOBOX_1"/>
    <property type="match status" value="1"/>
</dbReference>
<accession>A0AAW0YRD4</accession>
<evidence type="ECO:0000256" key="6">
    <source>
        <dbReference type="ARBA" id="ARBA00023125"/>
    </source>
</evidence>
<feature type="region of interest" description="Disordered" evidence="12">
    <location>
        <begin position="1"/>
        <end position="119"/>
    </location>
</feature>
<feature type="compositionally biased region" description="Low complexity" evidence="12">
    <location>
        <begin position="57"/>
        <end position="81"/>
    </location>
</feature>
<keyword evidence="2 10" id="KW-0479">Metal-binding</keyword>
<dbReference type="SUPFAM" id="SSF57716">
    <property type="entry name" value="Glucocorticoid receptor-like (DNA-binding domain)"/>
    <property type="match status" value="2"/>
</dbReference>
<feature type="compositionally biased region" description="Gly residues" evidence="12">
    <location>
        <begin position="421"/>
        <end position="438"/>
    </location>
</feature>
<evidence type="ECO:0000256" key="4">
    <source>
        <dbReference type="ARBA" id="ARBA00022833"/>
    </source>
</evidence>
<dbReference type="FunFam" id="1.10.10.60:FF:000027">
    <property type="entry name" value="LIM/homeobox protein Lhx9"/>
    <property type="match status" value="1"/>
</dbReference>
<feature type="domain" description="Homeobox" evidence="14">
    <location>
        <begin position="351"/>
        <end position="411"/>
    </location>
</feature>
<feature type="compositionally biased region" description="Low complexity" evidence="12">
    <location>
        <begin position="107"/>
        <end position="119"/>
    </location>
</feature>
<dbReference type="AlphaFoldDB" id="A0AAW0YRD4"/>
<dbReference type="InterPro" id="IPR001781">
    <property type="entry name" value="Znf_LIM"/>
</dbReference>
<evidence type="ECO:0000259" key="14">
    <source>
        <dbReference type="PROSITE" id="PS50071"/>
    </source>
</evidence>
<dbReference type="FunFam" id="2.10.110.10:FF:000033">
    <property type="entry name" value="LIM/homeobox protein Lhx9 isoform X2"/>
    <property type="match status" value="1"/>
</dbReference>
<comment type="subcellular location">
    <subcellularLocation>
        <location evidence="1 9 11">Nucleus</location>
    </subcellularLocation>
</comment>
<dbReference type="GO" id="GO:0000981">
    <property type="term" value="F:DNA-binding transcription factor activity, RNA polymerase II-specific"/>
    <property type="evidence" value="ECO:0007669"/>
    <property type="project" value="InterPro"/>
</dbReference>
<dbReference type="SMART" id="SM00389">
    <property type="entry name" value="HOX"/>
    <property type="match status" value="1"/>
</dbReference>
<evidence type="ECO:0000259" key="13">
    <source>
        <dbReference type="PROSITE" id="PS50023"/>
    </source>
</evidence>
<dbReference type="GO" id="GO:0005634">
    <property type="term" value="C:nucleus"/>
    <property type="evidence" value="ECO:0007669"/>
    <property type="project" value="UniProtKB-SubCell"/>
</dbReference>
<sequence>MGLYGNTGSPQDMYWQYGSSEGAYDPGCDPSPTMPQLHDHAHAHDHAGAHEQAPLTPSSSSSSSNSSASSGGPGSFVSPCSERANNYVSPGSDAGSTGVGSPATVLSSGGVSSVPSGGEGSEVSFCAGCSGRIIDRFYLRAVERKWHAGCLRCVACHAPLDDAVTCFARDGHIFCRDDYHRLFSVRRCARCTQTIGSSELVMRAREFVYHVQCFTCAHCNVQLTKGDQFGMSGPLIYCRDHYQMSALLEGGYVTPMGMPPGALPGAPLPPGPHQLPHHGLHPHLPPEVLQGFPPPEHGGKLQYYNGVGTHHKGRPRKRKPKDEPMDTNMNIPGGYDLEGSYGPLGTPCQSVRTKRIRTSFKHNQLRIMKSYFALNHNPDAKDLKQLSQKTGLSKRVLQVWFQNARAKWRRQMVSKDPKALSGGGGEGGLSEGQQGEGSAGDYPDTPTVPPSAMSPEEGNSSQISYQQMF</sequence>
<dbReference type="PANTHER" id="PTHR24208">
    <property type="entry name" value="LIM/HOMEOBOX PROTEIN LHX"/>
    <property type="match status" value="1"/>
</dbReference>
<reference evidence="15 16" key="1">
    <citation type="journal article" date="2024" name="BMC Genomics">
        <title>Genome assembly of redclaw crayfish (Cherax quadricarinatus) provides insights into its immune adaptation and hypoxia tolerance.</title>
        <authorList>
            <person name="Liu Z."/>
            <person name="Zheng J."/>
            <person name="Li H."/>
            <person name="Fang K."/>
            <person name="Wang S."/>
            <person name="He J."/>
            <person name="Zhou D."/>
            <person name="Weng S."/>
            <person name="Chi M."/>
            <person name="Gu Z."/>
            <person name="He J."/>
            <person name="Li F."/>
            <person name="Wang M."/>
        </authorList>
    </citation>
    <scope>NUCLEOTIDE SEQUENCE [LARGE SCALE GENOMIC DNA]</scope>
    <source>
        <strain evidence="15">ZL_2023a</strain>
    </source>
</reference>
<keyword evidence="5 10" id="KW-0440">LIM domain</keyword>
<protein>
    <submittedName>
        <fullName evidence="15">Uncharacterized protein</fullName>
    </submittedName>
</protein>
<dbReference type="Gene3D" id="2.10.110.10">
    <property type="entry name" value="Cysteine Rich Protein"/>
    <property type="match status" value="2"/>
</dbReference>
<dbReference type="PANTHER" id="PTHR24208:SF168">
    <property type="entry name" value="PROTEIN APTEROUS"/>
    <property type="match status" value="1"/>
</dbReference>
<dbReference type="Pfam" id="PF00046">
    <property type="entry name" value="Homeodomain"/>
    <property type="match status" value="1"/>
</dbReference>
<dbReference type="InterPro" id="IPR001356">
    <property type="entry name" value="HD"/>
</dbReference>
<dbReference type="Gene3D" id="1.10.10.60">
    <property type="entry name" value="Homeodomain-like"/>
    <property type="match status" value="1"/>
</dbReference>
<dbReference type="CDD" id="cd09369">
    <property type="entry name" value="LIM1_Lhx2_Lhx9"/>
    <property type="match status" value="1"/>
</dbReference>
<evidence type="ECO:0000313" key="16">
    <source>
        <dbReference type="Proteomes" id="UP001445076"/>
    </source>
</evidence>
<gene>
    <name evidence="15" type="ORF">OTU49_014036</name>
</gene>
<keyword evidence="16" id="KW-1185">Reference proteome</keyword>
<dbReference type="CDD" id="cd00086">
    <property type="entry name" value="homeodomain"/>
    <property type="match status" value="1"/>
</dbReference>
<name>A0AAW0YRD4_CHEQU</name>
<keyword evidence="3" id="KW-0677">Repeat</keyword>
<feature type="DNA-binding region" description="Homeobox" evidence="9">
    <location>
        <begin position="353"/>
        <end position="412"/>
    </location>
</feature>
<evidence type="ECO:0000256" key="5">
    <source>
        <dbReference type="ARBA" id="ARBA00023038"/>
    </source>
</evidence>
<evidence type="ECO:0000256" key="8">
    <source>
        <dbReference type="ARBA" id="ARBA00023242"/>
    </source>
</evidence>
<dbReference type="Proteomes" id="UP001445076">
    <property type="component" value="Unassembled WGS sequence"/>
</dbReference>
<feature type="compositionally biased region" description="Basic residues" evidence="12">
    <location>
        <begin position="309"/>
        <end position="319"/>
    </location>
</feature>
<keyword evidence="7 9" id="KW-0371">Homeobox</keyword>
<dbReference type="Pfam" id="PF00412">
    <property type="entry name" value="LIM"/>
    <property type="match status" value="2"/>
</dbReference>
<dbReference type="GO" id="GO:0030182">
    <property type="term" value="P:neuron differentiation"/>
    <property type="evidence" value="ECO:0007669"/>
    <property type="project" value="TreeGrafter"/>
</dbReference>
<dbReference type="InterPro" id="IPR050453">
    <property type="entry name" value="LIM_Homeobox_TF"/>
</dbReference>
<feature type="compositionally biased region" description="Basic and acidic residues" evidence="12">
    <location>
        <begin position="37"/>
        <end position="49"/>
    </location>
</feature>
<dbReference type="SUPFAM" id="SSF46689">
    <property type="entry name" value="Homeodomain-like"/>
    <property type="match status" value="1"/>
</dbReference>
<evidence type="ECO:0000256" key="10">
    <source>
        <dbReference type="PROSITE-ProRule" id="PRU00125"/>
    </source>
</evidence>
<dbReference type="SMART" id="SM00132">
    <property type="entry name" value="LIM"/>
    <property type="match status" value="2"/>
</dbReference>
<dbReference type="InterPro" id="IPR009057">
    <property type="entry name" value="Homeodomain-like_sf"/>
</dbReference>
<feature type="domain" description="LIM zinc-binding" evidence="13">
    <location>
        <begin position="186"/>
        <end position="248"/>
    </location>
</feature>
<dbReference type="InterPro" id="IPR017970">
    <property type="entry name" value="Homeobox_CS"/>
</dbReference>
<evidence type="ECO:0000256" key="2">
    <source>
        <dbReference type="ARBA" id="ARBA00022723"/>
    </source>
</evidence>
<feature type="domain" description="LIM zinc-binding" evidence="13">
    <location>
        <begin position="124"/>
        <end position="185"/>
    </location>
</feature>